<comment type="caution">
    <text evidence="8">The sequence shown here is derived from an EMBL/GenBank/DDBJ whole genome shotgun (WGS) entry which is preliminary data.</text>
</comment>
<dbReference type="CDD" id="cd07106">
    <property type="entry name" value="ALDH_AldA-AAD23400"/>
    <property type="match status" value="1"/>
</dbReference>
<sequence>MTLDITTFHNVINNELTSTENTRHGINPANRQPNPPVPVSTAADLDTAVNSARAAFKKWSGTSIEERRTALTAFAGLVEENRDALATLLTREQGKPLEQSQMEVSMALQWTRSLITLDVSDTVVEETEERRVIQRYVPVGVVGAIVPWNYPILLAVGKIVPSIYTGNAVIVKPSPFTPYCDLKLAELGTRCFPPGLLQALSGGDDLGPMITEHPNIDKISFTGSSLTGRRVMASCAKTLKRVTLELGGNDPAILCDDIDIDAVVPKVGILSFLCSSQICMMIKRLYIHENIYDEFRDKLVQFVQSFKMGEGNEPDVFIGPLQNEMQFGKAKNLFETIERDGLKPVLGGKIPDSNGYFVPPAIIDNPPETSRVVKEEPFAPILPLLKWSSESDVIDRANDTDMGLGASVWSKDLERAQRMANQLEAGNVWVNSHFDVIPTIPYGGHKASGMGVEWGVDGLKAYCNPQTLWLKKSP</sequence>
<dbReference type="OrthoDB" id="310895at2759"/>
<dbReference type="InterPro" id="IPR044086">
    <property type="entry name" value="LUC3-like"/>
</dbReference>
<dbReference type="Gene3D" id="3.40.309.10">
    <property type="entry name" value="Aldehyde Dehydrogenase, Chain A, domain 2"/>
    <property type="match status" value="1"/>
</dbReference>
<dbReference type="PANTHER" id="PTHR11699">
    <property type="entry name" value="ALDEHYDE DEHYDROGENASE-RELATED"/>
    <property type="match status" value="1"/>
</dbReference>
<feature type="domain" description="Aldehyde dehydrogenase" evidence="7">
    <location>
        <begin position="21"/>
        <end position="467"/>
    </location>
</feature>
<dbReference type="GeneID" id="36554782"/>
<dbReference type="RefSeq" id="XP_024700228.1">
    <property type="nucleotide sequence ID" value="XM_024847083.1"/>
</dbReference>
<dbReference type="STRING" id="1392250.A0A2I2FWI5"/>
<dbReference type="Gene3D" id="3.40.605.10">
    <property type="entry name" value="Aldehyde Dehydrogenase, Chain A, domain 1"/>
    <property type="match status" value="1"/>
</dbReference>
<dbReference type="VEuPathDB" id="FungiDB:P170DRAFT_415798"/>
<keyword evidence="2 6" id="KW-0560">Oxidoreductase</keyword>
<proteinExistence type="inferred from homology"/>
<dbReference type="GO" id="GO:0004029">
    <property type="term" value="F:aldehyde dehydrogenase (NAD+) activity"/>
    <property type="evidence" value="ECO:0007669"/>
    <property type="project" value="UniProtKB-EC"/>
</dbReference>
<dbReference type="Pfam" id="PF00171">
    <property type="entry name" value="Aldedh"/>
    <property type="match status" value="1"/>
</dbReference>
<evidence type="ECO:0000256" key="4">
    <source>
        <dbReference type="ARBA" id="ARBA00049194"/>
    </source>
</evidence>
<evidence type="ECO:0000256" key="1">
    <source>
        <dbReference type="ARBA" id="ARBA00009986"/>
    </source>
</evidence>
<protein>
    <recommendedName>
        <fullName evidence="3">aldehyde dehydrogenase (NAD(+))</fullName>
        <ecNumber evidence="3">1.2.1.3</ecNumber>
    </recommendedName>
</protein>
<reference evidence="8 9" key="1">
    <citation type="submission" date="2016-12" db="EMBL/GenBank/DDBJ databases">
        <title>The genomes of Aspergillus section Nigri reveals drivers in fungal speciation.</title>
        <authorList>
            <consortium name="DOE Joint Genome Institute"/>
            <person name="Vesth T.C."/>
            <person name="Nybo J."/>
            <person name="Theobald S."/>
            <person name="Brandl J."/>
            <person name="Frisvad J.C."/>
            <person name="Nielsen K.F."/>
            <person name="Lyhne E.K."/>
            <person name="Kogle M.E."/>
            <person name="Kuo A."/>
            <person name="Riley R."/>
            <person name="Clum A."/>
            <person name="Nolan M."/>
            <person name="Lipzen A."/>
            <person name="Salamov A."/>
            <person name="Henrissat B."/>
            <person name="Wiebenga A."/>
            <person name="De Vries R.P."/>
            <person name="Grigoriev I.V."/>
            <person name="Mortensen U.H."/>
            <person name="Andersen M.R."/>
            <person name="Baker S.E."/>
        </authorList>
    </citation>
    <scope>NUCLEOTIDE SEQUENCE [LARGE SCALE GENOMIC DNA]</scope>
    <source>
        <strain evidence="8 9">IBT 23096</strain>
    </source>
</reference>
<evidence type="ECO:0000313" key="8">
    <source>
        <dbReference type="EMBL" id="PLB44926.1"/>
    </source>
</evidence>
<dbReference type="InterPro" id="IPR016161">
    <property type="entry name" value="Ald_DH/histidinol_DH"/>
</dbReference>
<dbReference type="Proteomes" id="UP000234275">
    <property type="component" value="Unassembled WGS sequence"/>
</dbReference>
<dbReference type="FunFam" id="3.40.309.10:FF:000032">
    <property type="entry name" value="Probable aldehyde dehydrogenase"/>
    <property type="match status" value="1"/>
</dbReference>
<gene>
    <name evidence="8" type="ORF">P170DRAFT_415798</name>
</gene>
<evidence type="ECO:0000256" key="2">
    <source>
        <dbReference type="ARBA" id="ARBA00023002"/>
    </source>
</evidence>
<dbReference type="InterPro" id="IPR016162">
    <property type="entry name" value="Ald_DH_N"/>
</dbReference>
<name>A0A2I2FWI5_9EURO</name>
<accession>A0A2I2FWI5</accession>
<evidence type="ECO:0000256" key="6">
    <source>
        <dbReference type="RuleBase" id="RU003345"/>
    </source>
</evidence>
<evidence type="ECO:0000259" key="7">
    <source>
        <dbReference type="Pfam" id="PF00171"/>
    </source>
</evidence>
<dbReference type="EC" id="1.2.1.3" evidence="3"/>
<keyword evidence="9" id="KW-1185">Reference proteome</keyword>
<evidence type="ECO:0000313" key="9">
    <source>
        <dbReference type="Proteomes" id="UP000234275"/>
    </source>
</evidence>
<dbReference type="InterPro" id="IPR016163">
    <property type="entry name" value="Ald_DH_C"/>
</dbReference>
<dbReference type="InterPro" id="IPR029510">
    <property type="entry name" value="Ald_DH_CS_GLU"/>
</dbReference>
<evidence type="ECO:0000256" key="5">
    <source>
        <dbReference type="PROSITE-ProRule" id="PRU10007"/>
    </source>
</evidence>
<dbReference type="EMBL" id="MSFO01000008">
    <property type="protein sequence ID" value="PLB44926.1"/>
    <property type="molecule type" value="Genomic_DNA"/>
</dbReference>
<dbReference type="AlphaFoldDB" id="A0A2I2FWI5"/>
<dbReference type="InterPro" id="IPR015590">
    <property type="entry name" value="Aldehyde_DH_dom"/>
</dbReference>
<dbReference type="FunFam" id="3.40.605.10:FF:000007">
    <property type="entry name" value="NAD/NADP-dependent betaine aldehyde dehydrogenase"/>
    <property type="match status" value="1"/>
</dbReference>
<dbReference type="PROSITE" id="PS00687">
    <property type="entry name" value="ALDEHYDE_DEHYDR_GLU"/>
    <property type="match status" value="1"/>
</dbReference>
<evidence type="ECO:0000256" key="3">
    <source>
        <dbReference type="ARBA" id="ARBA00024226"/>
    </source>
</evidence>
<organism evidence="8 9">
    <name type="scientific">Aspergillus steynii IBT 23096</name>
    <dbReference type="NCBI Taxonomy" id="1392250"/>
    <lineage>
        <taxon>Eukaryota</taxon>
        <taxon>Fungi</taxon>
        <taxon>Dikarya</taxon>
        <taxon>Ascomycota</taxon>
        <taxon>Pezizomycotina</taxon>
        <taxon>Eurotiomycetes</taxon>
        <taxon>Eurotiomycetidae</taxon>
        <taxon>Eurotiales</taxon>
        <taxon>Aspergillaceae</taxon>
        <taxon>Aspergillus</taxon>
        <taxon>Aspergillus subgen. Circumdati</taxon>
    </lineage>
</organism>
<feature type="active site" evidence="5">
    <location>
        <position position="245"/>
    </location>
</feature>
<dbReference type="SUPFAM" id="SSF53720">
    <property type="entry name" value="ALDH-like"/>
    <property type="match status" value="1"/>
</dbReference>
<comment type="similarity">
    <text evidence="1 6">Belongs to the aldehyde dehydrogenase family.</text>
</comment>
<comment type="catalytic activity">
    <reaction evidence="4">
        <text>an aldehyde + NAD(+) + H2O = a carboxylate + NADH + 2 H(+)</text>
        <dbReference type="Rhea" id="RHEA:16185"/>
        <dbReference type="ChEBI" id="CHEBI:15377"/>
        <dbReference type="ChEBI" id="CHEBI:15378"/>
        <dbReference type="ChEBI" id="CHEBI:17478"/>
        <dbReference type="ChEBI" id="CHEBI:29067"/>
        <dbReference type="ChEBI" id="CHEBI:57540"/>
        <dbReference type="ChEBI" id="CHEBI:57945"/>
        <dbReference type="EC" id="1.2.1.3"/>
    </reaction>
</comment>